<dbReference type="AlphaFoldDB" id="A0A5V6DMF8"/>
<dbReference type="Pfam" id="PF07151">
    <property type="entry name" value="DUF1391"/>
    <property type="match status" value="1"/>
</dbReference>
<reference evidence="1" key="1">
    <citation type="submission" date="2018-05" db="EMBL/GenBank/DDBJ databases">
        <authorList>
            <person name="Ashton P.M."/>
            <person name="Dallman T."/>
            <person name="Nair S."/>
            <person name="De Pinna E."/>
            <person name="Peters T."/>
            <person name="Grant K."/>
        </authorList>
    </citation>
    <scope>NUCLEOTIDE SEQUENCE</scope>
    <source>
        <strain evidence="1">176244</strain>
    </source>
</reference>
<organism evidence="1">
    <name type="scientific">Salmonella enterica subsp. enterica serovar Tennessee</name>
    <dbReference type="NCBI Taxonomy" id="143221"/>
    <lineage>
        <taxon>Bacteria</taxon>
        <taxon>Pseudomonadati</taxon>
        <taxon>Pseudomonadota</taxon>
        <taxon>Gammaproteobacteria</taxon>
        <taxon>Enterobacterales</taxon>
        <taxon>Enterobacteriaceae</taxon>
        <taxon>Salmonella</taxon>
    </lineage>
</organism>
<protein>
    <submittedName>
        <fullName evidence="1">DUF1391 domain-containing protein</fullName>
    </submittedName>
</protein>
<comment type="caution">
    <text evidence="1">The sequence shown here is derived from an EMBL/GenBank/DDBJ whole genome shotgun (WGS) entry which is preliminary data.</text>
</comment>
<name>A0A5V6DMF8_SALET</name>
<accession>A0A5V6DMF8</accession>
<proteinExistence type="predicted"/>
<gene>
    <name evidence="1" type="ORF">DKV27_26060</name>
</gene>
<sequence>MKTIDLGNNESVVYGVFPNNDGTFTAMTFTRSKTFKTEAGARRWLTRNHCE</sequence>
<dbReference type="InterPro" id="IPR009821">
    <property type="entry name" value="DUF1391"/>
</dbReference>
<evidence type="ECO:0000313" key="1">
    <source>
        <dbReference type="EMBL" id="EBU7235185.1"/>
    </source>
</evidence>
<dbReference type="EMBL" id="AAHCZA010000063">
    <property type="protein sequence ID" value="EBU7235185.1"/>
    <property type="molecule type" value="Genomic_DNA"/>
</dbReference>